<reference evidence="2" key="1">
    <citation type="journal article" date="2019" name="Int. J. Syst. Evol. Microbiol.">
        <title>The Global Catalogue of Microorganisms (GCM) 10K type strain sequencing project: providing services to taxonomists for standard genome sequencing and annotation.</title>
        <authorList>
            <consortium name="The Broad Institute Genomics Platform"/>
            <consortium name="The Broad Institute Genome Sequencing Center for Infectious Disease"/>
            <person name="Wu L."/>
            <person name="Ma J."/>
        </authorList>
    </citation>
    <scope>NUCLEOTIDE SEQUENCE [LARGE SCALE GENOMIC DNA]</scope>
    <source>
        <strain evidence="2">JCM 13006</strain>
    </source>
</reference>
<dbReference type="RefSeq" id="WP_345695758.1">
    <property type="nucleotide sequence ID" value="NZ_BAABIS010000001.1"/>
</dbReference>
<gene>
    <name evidence="1" type="ORF">GCM10023235_12660</name>
</gene>
<evidence type="ECO:0000313" key="1">
    <source>
        <dbReference type="EMBL" id="GAA4838861.1"/>
    </source>
</evidence>
<evidence type="ECO:0008006" key="3">
    <source>
        <dbReference type="Google" id="ProtNLM"/>
    </source>
</evidence>
<proteinExistence type="predicted"/>
<name>A0ABP9DD92_9ACTN</name>
<evidence type="ECO:0000313" key="2">
    <source>
        <dbReference type="Proteomes" id="UP001501752"/>
    </source>
</evidence>
<accession>A0ABP9DD92</accession>
<comment type="caution">
    <text evidence="1">The sequence shown here is derived from an EMBL/GenBank/DDBJ whole genome shotgun (WGS) entry which is preliminary data.</text>
</comment>
<protein>
    <recommendedName>
        <fullName evidence="3">XRE family transcriptional regulator</fullName>
    </recommendedName>
</protein>
<dbReference type="Proteomes" id="UP001501752">
    <property type="component" value="Unassembled WGS sequence"/>
</dbReference>
<dbReference type="EMBL" id="BAABIS010000001">
    <property type="protein sequence ID" value="GAA4838861.1"/>
    <property type="molecule type" value="Genomic_DNA"/>
</dbReference>
<organism evidence="1 2">
    <name type="scientific">Kitasatospora terrestris</name>
    <dbReference type="NCBI Taxonomy" id="258051"/>
    <lineage>
        <taxon>Bacteria</taxon>
        <taxon>Bacillati</taxon>
        <taxon>Actinomycetota</taxon>
        <taxon>Actinomycetes</taxon>
        <taxon>Kitasatosporales</taxon>
        <taxon>Streptomycetaceae</taxon>
        <taxon>Kitasatospora</taxon>
    </lineage>
</organism>
<keyword evidence="2" id="KW-1185">Reference proteome</keyword>
<sequence length="369" mass="39626">MQLTGATAQRFPLVARIRPACPPLEARVGKLQELADASTRRADPGLASTVFNQAALLASDLALPHLARELCHQHAALYLRARPLPAMSAIRALEPIVNLARLHIRAGHGDTGHHLLTALYSAVTSGAEMMVDGITVPSDLTDDPAQRAEVRRWLWRVLLADGTRALTGAGRWQEALEHLERHKGIGNRILDGRQVAILARATTGDSAGALTLLEATEPGEPWENAVTAVLTSLCRPSSRTEALAAIDHCQRLEDSEGLALFTTRLVLTAVDATFRIDPQGARDLAKYLIARTRALPDGYAVRDILQHDFCRDHLNPAESSALEAASAACALDASSMPDVLRRRLDDSLAQAAKVLEATLLDPTAPGGDP</sequence>